<dbReference type="AlphaFoldDB" id="A0A4Z1PJJ9"/>
<comment type="caution">
    <text evidence="2">The sequence shown here is derived from an EMBL/GenBank/DDBJ whole genome shotgun (WGS) entry which is preliminary data.</text>
</comment>
<evidence type="ECO:0000256" key="1">
    <source>
        <dbReference type="SAM" id="MobiDB-lite"/>
    </source>
</evidence>
<feature type="region of interest" description="Disordered" evidence="1">
    <location>
        <begin position="97"/>
        <end position="125"/>
    </location>
</feature>
<gene>
    <name evidence="2" type="ORF">E6O75_ATG03814</name>
</gene>
<feature type="compositionally biased region" description="Basic and acidic residues" evidence="1">
    <location>
        <begin position="103"/>
        <end position="117"/>
    </location>
</feature>
<dbReference type="EMBL" id="SNSC02000003">
    <property type="protein sequence ID" value="TID25951.1"/>
    <property type="molecule type" value="Genomic_DNA"/>
</dbReference>
<keyword evidence="3" id="KW-1185">Reference proteome</keyword>
<reference evidence="2 3" key="1">
    <citation type="submission" date="2019-04" db="EMBL/GenBank/DDBJ databases">
        <title>High contiguity whole genome sequence and gene annotation resource for two Venturia nashicola isolates.</title>
        <authorList>
            <person name="Prokchorchik M."/>
            <person name="Won K."/>
            <person name="Lee Y."/>
            <person name="Choi E.D."/>
            <person name="Segonzac C."/>
            <person name="Sohn K.H."/>
        </authorList>
    </citation>
    <scope>NUCLEOTIDE SEQUENCE [LARGE SCALE GENOMIC DNA]</scope>
    <source>
        <strain evidence="2 3">PRI2</strain>
    </source>
</reference>
<proteinExistence type="predicted"/>
<dbReference type="Proteomes" id="UP000298493">
    <property type="component" value="Unassembled WGS sequence"/>
</dbReference>
<organism evidence="2 3">
    <name type="scientific">Venturia nashicola</name>
    <dbReference type="NCBI Taxonomy" id="86259"/>
    <lineage>
        <taxon>Eukaryota</taxon>
        <taxon>Fungi</taxon>
        <taxon>Dikarya</taxon>
        <taxon>Ascomycota</taxon>
        <taxon>Pezizomycotina</taxon>
        <taxon>Dothideomycetes</taxon>
        <taxon>Pleosporomycetidae</taxon>
        <taxon>Venturiales</taxon>
        <taxon>Venturiaceae</taxon>
        <taxon>Venturia</taxon>
    </lineage>
</organism>
<accession>A0A4Z1PJJ9</accession>
<sequence length="125" mass="14574">MDDTLHSRVHGWPTAADYMDDILNYMDAFWTTWMHSGLHGCILDYMDAFWTTWMHSGLHGCILDYMDAILDYMDAIRIHMDRDTLKTSMAQQKTCHRAQQKTCNHESSRSRNLEQKVKLSATSVV</sequence>
<evidence type="ECO:0000313" key="3">
    <source>
        <dbReference type="Proteomes" id="UP000298493"/>
    </source>
</evidence>
<protein>
    <submittedName>
        <fullName evidence="2">Uncharacterized protein</fullName>
    </submittedName>
</protein>
<evidence type="ECO:0000313" key="2">
    <source>
        <dbReference type="EMBL" id="TID25951.1"/>
    </source>
</evidence>
<name>A0A4Z1PJJ9_9PEZI</name>